<evidence type="ECO:0000313" key="4">
    <source>
        <dbReference type="Proteomes" id="UP001345219"/>
    </source>
</evidence>
<dbReference type="CDD" id="cd06257">
    <property type="entry name" value="DnaJ"/>
    <property type="match status" value="1"/>
</dbReference>
<dbReference type="InterPro" id="IPR036869">
    <property type="entry name" value="J_dom_sf"/>
</dbReference>
<feature type="region of interest" description="Disordered" evidence="1">
    <location>
        <begin position="211"/>
        <end position="264"/>
    </location>
</feature>
<gene>
    <name evidence="3" type="ORF">SAY87_025357</name>
</gene>
<dbReference type="InterPro" id="IPR056988">
    <property type="entry name" value="Zn_ribbon_pln"/>
</dbReference>
<dbReference type="PROSITE" id="PS50076">
    <property type="entry name" value="DNAJ_2"/>
    <property type="match status" value="1"/>
</dbReference>
<sequence>MECNRDDALRAKEIAERKFMERDYAGARRFVLKAQNLFPALDGLSDMQSTLDVYISAENKICGEADWYGILGVNLWDDDEAVRKQYRKLALTLHPDKNKSPGAEGAFKLVLEAWNLLSDKSKRIAYNQKRSSRVVQQSSNGFYPNKMTKKSDTKRVNVSSAPSQPHKKNDTFWTICNQCKTHYEYLRVYLNHTLLCPNCKQAFYAAEKAPPSHVFRPSNSHSNQSQCNSKRGIIDQTNDSSSRQHMVNFSSSDPQGPGYLQHDPSKRRRMEHDFHQTYNLRTDKVGMGDGGSIERERSPGGLYYGYNKPNSERELSFLEIRNMLLRMAQTEIRKKLLDSSLRIKENVGEEKKGDHAMHLPSSPVVINVPDSDFHNFDLDRAEEHFEVDQVWAAYADGDGMPRFYARIQKIISRKPFKVQISWLNSRSTAEFSSQDWIGSGFTKTCGDFRTGRIEINRSFNSFSHRVAWMRGPRGAIRIFPRKSEVWALYRNWSPDWSDLTPKEVVHKYEMVEVLEDYDEELGIITVASLMKLSGFRAVFRKHMDPKEERRIPREEMLQFSHQVPGHLLTGEEAQHAPKGCWELDPAAMPQDLLKVITEVQSVSGVEVNNAGN</sequence>
<dbReference type="PRINTS" id="PR00625">
    <property type="entry name" value="JDOMAIN"/>
</dbReference>
<dbReference type="Gene3D" id="1.10.287.110">
    <property type="entry name" value="DnaJ domain"/>
    <property type="match status" value="1"/>
</dbReference>
<feature type="region of interest" description="Disordered" evidence="1">
    <location>
        <begin position="139"/>
        <end position="166"/>
    </location>
</feature>
<dbReference type="Pfam" id="PF11926">
    <property type="entry name" value="DUF3444"/>
    <property type="match status" value="1"/>
</dbReference>
<protein>
    <recommendedName>
        <fullName evidence="2">J domain-containing protein</fullName>
    </recommendedName>
</protein>
<dbReference type="SMART" id="SM00271">
    <property type="entry name" value="DnaJ"/>
    <property type="match status" value="1"/>
</dbReference>
<dbReference type="AlphaFoldDB" id="A0AAN7GHK7"/>
<name>A0AAN7GHK7_9MYRT</name>
<dbReference type="Proteomes" id="UP001345219">
    <property type="component" value="Chromosome 19"/>
</dbReference>
<evidence type="ECO:0000256" key="1">
    <source>
        <dbReference type="SAM" id="MobiDB-lite"/>
    </source>
</evidence>
<dbReference type="InterPro" id="IPR001623">
    <property type="entry name" value="DnaJ_domain"/>
</dbReference>
<dbReference type="PANTHER" id="PTHR44137">
    <property type="entry name" value="BNAC03G44070D PROTEIN"/>
    <property type="match status" value="1"/>
</dbReference>
<feature type="compositionally biased region" description="Low complexity" evidence="1">
    <location>
        <begin position="218"/>
        <end position="229"/>
    </location>
</feature>
<evidence type="ECO:0000259" key="2">
    <source>
        <dbReference type="PROSITE" id="PS50076"/>
    </source>
</evidence>
<keyword evidence="4" id="KW-1185">Reference proteome</keyword>
<feature type="compositionally biased region" description="Polar residues" evidence="1">
    <location>
        <begin position="235"/>
        <end position="254"/>
    </location>
</feature>
<proteinExistence type="predicted"/>
<dbReference type="Pfam" id="PF23551">
    <property type="entry name" value="Zn_ribbon_20"/>
    <property type="match status" value="1"/>
</dbReference>
<accession>A0AAN7GHK7</accession>
<dbReference type="Pfam" id="PF00226">
    <property type="entry name" value="DnaJ"/>
    <property type="match status" value="1"/>
</dbReference>
<dbReference type="PANTHER" id="PTHR44137:SF32">
    <property type="entry name" value="DNAJ HEAT SHOCK AMINO-TERMINAL DOMAIN PROTEIN"/>
    <property type="match status" value="1"/>
</dbReference>
<dbReference type="EMBL" id="JAXIOK010000024">
    <property type="protein sequence ID" value="KAK4741769.1"/>
    <property type="molecule type" value="Genomic_DNA"/>
</dbReference>
<dbReference type="InterPro" id="IPR024593">
    <property type="entry name" value="DUF3444"/>
</dbReference>
<reference evidence="3 4" key="1">
    <citation type="journal article" date="2023" name="Hortic Res">
        <title>Pangenome of water caltrop reveals structural variations and asymmetric subgenome divergence after allopolyploidization.</title>
        <authorList>
            <person name="Zhang X."/>
            <person name="Chen Y."/>
            <person name="Wang L."/>
            <person name="Yuan Y."/>
            <person name="Fang M."/>
            <person name="Shi L."/>
            <person name="Lu R."/>
            <person name="Comes H.P."/>
            <person name="Ma Y."/>
            <person name="Chen Y."/>
            <person name="Huang G."/>
            <person name="Zhou Y."/>
            <person name="Zheng Z."/>
            <person name="Qiu Y."/>
        </authorList>
    </citation>
    <scope>NUCLEOTIDE SEQUENCE [LARGE SCALE GENOMIC DNA]</scope>
    <source>
        <tissue evidence="3">Roots</tissue>
    </source>
</reference>
<feature type="domain" description="J" evidence="2">
    <location>
        <begin position="66"/>
        <end position="130"/>
    </location>
</feature>
<dbReference type="InterPro" id="IPR018253">
    <property type="entry name" value="DnaJ_domain_CS"/>
</dbReference>
<dbReference type="PROSITE" id="PS00636">
    <property type="entry name" value="DNAJ_1"/>
    <property type="match status" value="1"/>
</dbReference>
<evidence type="ECO:0000313" key="3">
    <source>
        <dbReference type="EMBL" id="KAK4741769.1"/>
    </source>
</evidence>
<comment type="caution">
    <text evidence="3">The sequence shown here is derived from an EMBL/GenBank/DDBJ whole genome shotgun (WGS) entry which is preliminary data.</text>
</comment>
<dbReference type="SUPFAM" id="SSF46565">
    <property type="entry name" value="Chaperone J-domain"/>
    <property type="match status" value="1"/>
</dbReference>
<organism evidence="3 4">
    <name type="scientific">Trapa incisa</name>
    <dbReference type="NCBI Taxonomy" id="236973"/>
    <lineage>
        <taxon>Eukaryota</taxon>
        <taxon>Viridiplantae</taxon>
        <taxon>Streptophyta</taxon>
        <taxon>Embryophyta</taxon>
        <taxon>Tracheophyta</taxon>
        <taxon>Spermatophyta</taxon>
        <taxon>Magnoliopsida</taxon>
        <taxon>eudicotyledons</taxon>
        <taxon>Gunneridae</taxon>
        <taxon>Pentapetalae</taxon>
        <taxon>rosids</taxon>
        <taxon>malvids</taxon>
        <taxon>Myrtales</taxon>
        <taxon>Lythraceae</taxon>
        <taxon>Trapa</taxon>
    </lineage>
</organism>